<keyword evidence="1" id="KW-1133">Transmembrane helix</keyword>
<feature type="transmembrane region" description="Helical" evidence="1">
    <location>
        <begin position="12"/>
        <end position="29"/>
    </location>
</feature>
<protein>
    <submittedName>
        <fullName evidence="2">Uncharacterized protein</fullName>
    </submittedName>
</protein>
<sequence length="257" mass="30507">MRQTAVASNAMRISNYIYIFLIFPIGLFGQKEKISADIEFLVGEWISDSINPEPKHWREFIFIDNNRNFTKTSWWSNSYILQNNLILKDGKIIQKGSIIYQIKIIDSNTIEFENANYYGRFKRDPFGGYKESLKRFITGQKTKEELIGKWKYQNSEIIEEEKNKDYPEGVIENYRLRDLLHYNLPNILIEFAKDNRLKIEFGPKLEEYSYIIDDESISLQKSDYVINFDYEFSNGVLNIIDNKHGIKREIEFQKISD</sequence>
<gene>
    <name evidence="2" type="ORF">IIF7_20529</name>
</gene>
<keyword evidence="1" id="KW-0472">Membrane</keyword>
<accession>A0A1Y1SYR7</accession>
<name>A0A1Y1SYR7_9FLAO</name>
<reference evidence="2 3" key="1">
    <citation type="submission" date="2013-04" db="EMBL/GenBank/DDBJ databases">
        <title>Zunongwangia sp. 22II14-10F7 Genome Sequencing.</title>
        <authorList>
            <person name="Lai Q."/>
            <person name="Shao Z."/>
        </authorList>
    </citation>
    <scope>NUCLEOTIDE SEQUENCE [LARGE SCALE GENOMIC DNA]</scope>
    <source>
        <strain evidence="2 3">22II14-10F7</strain>
    </source>
</reference>
<evidence type="ECO:0000313" key="3">
    <source>
        <dbReference type="Proteomes" id="UP000192746"/>
    </source>
</evidence>
<proteinExistence type="predicted"/>
<evidence type="ECO:0000313" key="2">
    <source>
        <dbReference type="EMBL" id="ORL43495.1"/>
    </source>
</evidence>
<comment type="caution">
    <text evidence="2">The sequence shown here is derived from an EMBL/GenBank/DDBJ whole genome shotgun (WGS) entry which is preliminary data.</text>
</comment>
<keyword evidence="3" id="KW-1185">Reference proteome</keyword>
<keyword evidence="1" id="KW-0812">Transmembrane</keyword>
<evidence type="ECO:0000256" key="1">
    <source>
        <dbReference type="SAM" id="Phobius"/>
    </source>
</evidence>
<organism evidence="2 3">
    <name type="scientific">Zunongwangia atlantica 22II14-10F7</name>
    <dbReference type="NCBI Taxonomy" id="1185767"/>
    <lineage>
        <taxon>Bacteria</taxon>
        <taxon>Pseudomonadati</taxon>
        <taxon>Bacteroidota</taxon>
        <taxon>Flavobacteriia</taxon>
        <taxon>Flavobacteriales</taxon>
        <taxon>Flavobacteriaceae</taxon>
        <taxon>Zunongwangia</taxon>
    </lineage>
</organism>
<dbReference type="RefSeq" id="WP_084843549.1">
    <property type="nucleotide sequence ID" value="NZ_JBHSYH010000029.1"/>
</dbReference>
<dbReference type="EMBL" id="ARYN01000058">
    <property type="protein sequence ID" value="ORL43495.1"/>
    <property type="molecule type" value="Genomic_DNA"/>
</dbReference>
<dbReference type="Proteomes" id="UP000192746">
    <property type="component" value="Unassembled WGS sequence"/>
</dbReference>
<dbReference type="AlphaFoldDB" id="A0A1Y1SYR7"/>